<accession>A0AAP0NVP6</accession>
<keyword evidence="3" id="KW-1185">Reference proteome</keyword>
<evidence type="ECO:0000313" key="2">
    <source>
        <dbReference type="EMBL" id="KAK9118241.1"/>
    </source>
</evidence>
<sequence>MGRAWPKLLARPVWLHLPQRTPWFVGEITKFFPGFLVTSWGWRSTPARGGETTLPSRLLPREHGISQAPELPHTPRHPITETTNSP</sequence>
<dbReference type="EMBL" id="JBBNAG010000007">
    <property type="protein sequence ID" value="KAK9118241.1"/>
    <property type="molecule type" value="Genomic_DNA"/>
</dbReference>
<dbReference type="Proteomes" id="UP001419268">
    <property type="component" value="Unassembled WGS sequence"/>
</dbReference>
<proteinExistence type="predicted"/>
<dbReference type="AlphaFoldDB" id="A0AAP0NVP6"/>
<feature type="region of interest" description="Disordered" evidence="1">
    <location>
        <begin position="46"/>
        <end position="86"/>
    </location>
</feature>
<organism evidence="2 3">
    <name type="scientific">Stephania cephalantha</name>
    <dbReference type="NCBI Taxonomy" id="152367"/>
    <lineage>
        <taxon>Eukaryota</taxon>
        <taxon>Viridiplantae</taxon>
        <taxon>Streptophyta</taxon>
        <taxon>Embryophyta</taxon>
        <taxon>Tracheophyta</taxon>
        <taxon>Spermatophyta</taxon>
        <taxon>Magnoliopsida</taxon>
        <taxon>Ranunculales</taxon>
        <taxon>Menispermaceae</taxon>
        <taxon>Menispermoideae</taxon>
        <taxon>Cissampelideae</taxon>
        <taxon>Stephania</taxon>
    </lineage>
</organism>
<gene>
    <name evidence="2" type="ORF">Scep_016334</name>
</gene>
<reference evidence="2 3" key="1">
    <citation type="submission" date="2024-01" db="EMBL/GenBank/DDBJ databases">
        <title>Genome assemblies of Stephania.</title>
        <authorList>
            <person name="Yang L."/>
        </authorList>
    </citation>
    <scope>NUCLEOTIDE SEQUENCE [LARGE SCALE GENOMIC DNA]</scope>
    <source>
        <strain evidence="2">JXDWG</strain>
        <tissue evidence="2">Leaf</tissue>
    </source>
</reference>
<comment type="caution">
    <text evidence="2">The sequence shown here is derived from an EMBL/GenBank/DDBJ whole genome shotgun (WGS) entry which is preliminary data.</text>
</comment>
<name>A0AAP0NVP6_9MAGN</name>
<evidence type="ECO:0000313" key="3">
    <source>
        <dbReference type="Proteomes" id="UP001419268"/>
    </source>
</evidence>
<evidence type="ECO:0000256" key="1">
    <source>
        <dbReference type="SAM" id="MobiDB-lite"/>
    </source>
</evidence>
<protein>
    <submittedName>
        <fullName evidence="2">Uncharacterized protein</fullName>
    </submittedName>
</protein>